<evidence type="ECO:0000259" key="4">
    <source>
        <dbReference type="Pfam" id="PF00501"/>
    </source>
</evidence>
<dbReference type="GO" id="GO:0043041">
    <property type="term" value="P:amino acid activation for nonribosomal peptide biosynthetic process"/>
    <property type="evidence" value="ECO:0007669"/>
    <property type="project" value="TreeGrafter"/>
</dbReference>
<evidence type="ECO:0000313" key="5">
    <source>
        <dbReference type="EMBL" id="AAA74268.1"/>
    </source>
</evidence>
<sequence length="228" mass="24162">GKPKGVMISHSNFASSLHHQRGAHNFRAGARVYDFASYTFDTSWQNLLSALECGACLCIPSNTERQNDLAGSMERFKVTHADMTPSAAQLLPDSTLKRLDTLIVGGEALSPALAQHWAGMVNVKNAYGPCECTPTTTVASINPENAQVASIGHGIGANTWIVSTAGDSLVPIGSIGELVLEGPLVGPGYLDDADRRTAASFIENPSWLLRGSATHAGRQGRLYKTGDL</sequence>
<feature type="domain" description="AMP-dependent synthetase/ligase" evidence="4">
    <location>
        <begin position="1"/>
        <end position="190"/>
    </location>
</feature>
<dbReference type="GO" id="GO:0031177">
    <property type="term" value="F:phosphopantetheine binding"/>
    <property type="evidence" value="ECO:0007669"/>
    <property type="project" value="TreeGrafter"/>
</dbReference>
<dbReference type="Pfam" id="PF00501">
    <property type="entry name" value="AMP-binding"/>
    <property type="match status" value="1"/>
</dbReference>
<dbReference type="PANTHER" id="PTHR45527">
    <property type="entry name" value="NONRIBOSOMAL PEPTIDE SYNTHETASE"/>
    <property type="match status" value="1"/>
</dbReference>
<dbReference type="InterPro" id="IPR042099">
    <property type="entry name" value="ANL_N_sf"/>
</dbReference>
<dbReference type="EMBL" id="U30624">
    <property type="protein sequence ID" value="AAA74268.1"/>
    <property type="molecule type" value="Genomic_DNA"/>
</dbReference>
<organism evidence="5">
    <name type="scientific">Epichloe coenophiala</name>
    <name type="common">Tall fescue endophyte fungus</name>
    <name type="synonym">Neotyphodium coenophialum</name>
    <dbReference type="NCBI Taxonomy" id="5047"/>
    <lineage>
        <taxon>Eukaryota</taxon>
        <taxon>Fungi</taxon>
        <taxon>Dikarya</taxon>
        <taxon>Ascomycota</taxon>
        <taxon>Pezizomycotina</taxon>
        <taxon>Sordariomycetes</taxon>
        <taxon>Hypocreomycetidae</taxon>
        <taxon>Hypocreales</taxon>
        <taxon>Clavicipitaceae</taxon>
        <taxon>Epichloe</taxon>
    </lineage>
</organism>
<dbReference type="GO" id="GO:0016874">
    <property type="term" value="F:ligase activity"/>
    <property type="evidence" value="ECO:0007669"/>
    <property type="project" value="UniProtKB-KW"/>
</dbReference>
<feature type="non-terminal residue" evidence="5">
    <location>
        <position position="228"/>
    </location>
</feature>
<dbReference type="SUPFAM" id="SSF56801">
    <property type="entry name" value="Acetyl-CoA synthetase-like"/>
    <property type="match status" value="1"/>
</dbReference>
<dbReference type="GO" id="GO:0005737">
    <property type="term" value="C:cytoplasm"/>
    <property type="evidence" value="ECO:0007669"/>
    <property type="project" value="TreeGrafter"/>
</dbReference>
<keyword evidence="1" id="KW-0596">Phosphopantetheine</keyword>
<dbReference type="AlphaFoldDB" id="Q00034"/>
<evidence type="ECO:0000256" key="2">
    <source>
        <dbReference type="ARBA" id="ARBA00022553"/>
    </source>
</evidence>
<protein>
    <submittedName>
        <fullName evidence="5">Peptide synthetase</fullName>
    </submittedName>
</protein>
<dbReference type="PANTHER" id="PTHR45527:SF3">
    <property type="entry name" value="SIDEROPHORE SYNTHETASE (EUROFUNG)"/>
    <property type="match status" value="1"/>
</dbReference>
<dbReference type="InterPro" id="IPR000873">
    <property type="entry name" value="AMP-dep_synth/lig_dom"/>
</dbReference>
<keyword evidence="2" id="KW-0597">Phosphoprotein</keyword>
<evidence type="ECO:0000256" key="1">
    <source>
        <dbReference type="ARBA" id="ARBA00022450"/>
    </source>
</evidence>
<evidence type="ECO:0000256" key="3">
    <source>
        <dbReference type="ARBA" id="ARBA00022598"/>
    </source>
</evidence>
<proteinExistence type="predicted"/>
<keyword evidence="3" id="KW-0436">Ligase</keyword>
<feature type="non-terminal residue" evidence="5">
    <location>
        <position position="1"/>
    </location>
</feature>
<reference evidence="5" key="1">
    <citation type="submission" date="1995-06" db="EMBL/GenBank/DDBJ databases">
        <title>Complex families of peptide synthetase genes from ergopeptine-producing fungi.</title>
        <authorList>
            <person name="Panaccione D.G."/>
        </authorList>
    </citation>
    <scope>NUCLEOTIDE SEQUENCE</scope>
    <source>
        <strain evidence="5">ATCC 62374</strain>
    </source>
</reference>
<dbReference type="Gene3D" id="3.40.50.12780">
    <property type="entry name" value="N-terminal domain of ligase-like"/>
    <property type="match status" value="1"/>
</dbReference>
<dbReference type="GO" id="GO:0044550">
    <property type="term" value="P:secondary metabolite biosynthetic process"/>
    <property type="evidence" value="ECO:0007669"/>
    <property type="project" value="TreeGrafter"/>
</dbReference>
<name>Q00034_EPICN</name>
<accession>Q00034</accession>